<accession>A0ABW5XSM0</accession>
<dbReference type="PROSITE" id="PS51257">
    <property type="entry name" value="PROKAR_LIPOPROTEIN"/>
    <property type="match status" value="1"/>
</dbReference>
<dbReference type="RefSeq" id="WP_377129814.1">
    <property type="nucleotide sequence ID" value="NZ_JBHUON010000024.1"/>
</dbReference>
<name>A0ABW5XSM0_9SPHI</name>
<gene>
    <name evidence="1" type="ORF">ACFSYC_16525</name>
</gene>
<comment type="caution">
    <text evidence="1">The sequence shown here is derived from an EMBL/GenBank/DDBJ whole genome shotgun (WGS) entry which is preliminary data.</text>
</comment>
<organism evidence="1 2">
    <name type="scientific">Mucilaginibacter antarcticus</name>
    <dbReference type="NCBI Taxonomy" id="1855725"/>
    <lineage>
        <taxon>Bacteria</taxon>
        <taxon>Pseudomonadati</taxon>
        <taxon>Bacteroidota</taxon>
        <taxon>Sphingobacteriia</taxon>
        <taxon>Sphingobacteriales</taxon>
        <taxon>Sphingobacteriaceae</taxon>
        <taxon>Mucilaginibacter</taxon>
    </lineage>
</organism>
<dbReference type="EMBL" id="JBHUON010000024">
    <property type="protein sequence ID" value="MFD2866303.1"/>
    <property type="molecule type" value="Genomic_DNA"/>
</dbReference>
<proteinExistence type="predicted"/>
<dbReference type="Proteomes" id="UP001597601">
    <property type="component" value="Unassembled WGS sequence"/>
</dbReference>
<reference evidence="2" key="1">
    <citation type="journal article" date="2019" name="Int. J. Syst. Evol. Microbiol.">
        <title>The Global Catalogue of Microorganisms (GCM) 10K type strain sequencing project: providing services to taxonomists for standard genome sequencing and annotation.</title>
        <authorList>
            <consortium name="The Broad Institute Genomics Platform"/>
            <consortium name="The Broad Institute Genome Sequencing Center for Infectious Disease"/>
            <person name="Wu L."/>
            <person name="Ma J."/>
        </authorList>
    </citation>
    <scope>NUCLEOTIDE SEQUENCE [LARGE SCALE GENOMIC DNA]</scope>
    <source>
        <strain evidence="2">KCTC 52232</strain>
    </source>
</reference>
<evidence type="ECO:0000313" key="2">
    <source>
        <dbReference type="Proteomes" id="UP001597601"/>
    </source>
</evidence>
<keyword evidence="2" id="KW-1185">Reference proteome</keyword>
<protein>
    <submittedName>
        <fullName evidence="1">Uncharacterized protein</fullName>
    </submittedName>
</protein>
<sequence length="304" mass="35225">MSSIRLLLSFLLITVLGFSCKFEDPIKNKVFFEPVKGIGFTEVRRSFETGLIFNKDGYQLEPIWQVKFLSDTVAKVLNPDKNIFLDFPVTLDHDSIFNISGTWLKATHVSKDSLIFQVLKVENKTVYYVKSNVFMTLYANDYIKKALHKTVEEARRPQKKDTAYILNRMSKIEAKPDSFFAARKPVQFISKNKQATIDKKEIEADIMNKWDKSEEYMFPEYNIRIKKAYDDFSYSFWATVDQNGKIYYQKSLIYVFPEFEQSTNKTIRGIVDGYLSTYFDVIPGSTLGMPHTSAIVINVKGTKK</sequence>
<evidence type="ECO:0000313" key="1">
    <source>
        <dbReference type="EMBL" id="MFD2866303.1"/>
    </source>
</evidence>